<dbReference type="SUPFAM" id="SSF63829">
    <property type="entry name" value="Calcium-dependent phosphotriesterase"/>
    <property type="match status" value="1"/>
</dbReference>
<dbReference type="Pfam" id="PF08450">
    <property type="entry name" value="SGL"/>
    <property type="match status" value="1"/>
</dbReference>
<dbReference type="Gene3D" id="2.120.10.30">
    <property type="entry name" value="TolB, C-terminal domain"/>
    <property type="match status" value="1"/>
</dbReference>
<dbReference type="RefSeq" id="WP_221026371.1">
    <property type="nucleotide sequence ID" value="NZ_JAIEZQ010000003.1"/>
</dbReference>
<reference evidence="2 3" key="1">
    <citation type="submission" date="2021-08" db="EMBL/GenBank/DDBJ databases">
        <title>Nocardioides bacterium WL0053 sp. nov., isolated from the sediment.</title>
        <authorList>
            <person name="Wang L."/>
            <person name="Zhang D."/>
            <person name="Zhang A."/>
        </authorList>
    </citation>
    <scope>NUCLEOTIDE SEQUENCE [LARGE SCALE GENOMIC DNA]</scope>
    <source>
        <strain evidence="2 3">WL0053</strain>
    </source>
</reference>
<dbReference type="InterPro" id="IPR052988">
    <property type="entry name" value="Oryzine_lactonohydrolase"/>
</dbReference>
<evidence type="ECO:0000259" key="1">
    <source>
        <dbReference type="Pfam" id="PF08450"/>
    </source>
</evidence>
<organism evidence="2 3">
    <name type="scientific">Nocardioides jiangsuensis</name>
    <dbReference type="NCBI Taxonomy" id="2866161"/>
    <lineage>
        <taxon>Bacteria</taxon>
        <taxon>Bacillati</taxon>
        <taxon>Actinomycetota</taxon>
        <taxon>Actinomycetes</taxon>
        <taxon>Propionibacteriales</taxon>
        <taxon>Nocardioidaceae</taxon>
        <taxon>Nocardioides</taxon>
    </lineage>
</organism>
<comment type="caution">
    <text evidence="2">The sequence shown here is derived from an EMBL/GenBank/DDBJ whole genome shotgun (WGS) entry which is preliminary data.</text>
</comment>
<dbReference type="Proteomes" id="UP000754710">
    <property type="component" value="Unassembled WGS sequence"/>
</dbReference>
<evidence type="ECO:0000313" key="3">
    <source>
        <dbReference type="Proteomes" id="UP000754710"/>
    </source>
</evidence>
<gene>
    <name evidence="2" type="ORF">K1X13_17195</name>
</gene>
<sequence length="330" mass="35065">MTGTSLSRTDASPFTVHDPAFLDVLGESPRLVHVVAVDAHEGPVYVPDEDALYFTTLPRPGLAPALSPQVAIKRLALDGGSFPVGTDAISTLLAEANAANGMTLDRDGRLVVCEQGSRVEHARISRVDRISGETATVVDDWRGLRLNSPNDVVVARDGAVWFTDPSYGHLQGFRPEPLVGDLVYRHDPATRSTSVVADSFVKPNGLAFSPDESVLYVTDSGANQEPGSYHVGLPHHIVAFDVLDGRHLSAPRLFAVTTPGFPDGIKVDVRGRVYASSFSGVQVFDPSGDLIGEIGVPGSVNFCFGGPGHNVLFITTDTDIWAAVLATRGT</sequence>
<keyword evidence="3" id="KW-1185">Reference proteome</keyword>
<proteinExistence type="predicted"/>
<accession>A0ABS7RNE0</accession>
<protein>
    <submittedName>
        <fullName evidence="2">SMP-30/gluconolactonase/LRE family protein</fullName>
    </submittedName>
</protein>
<feature type="domain" description="SMP-30/Gluconolactonase/LRE-like region" evidence="1">
    <location>
        <begin position="41"/>
        <end position="316"/>
    </location>
</feature>
<dbReference type="PANTHER" id="PTHR47064:SF2">
    <property type="entry name" value="SMP-30_GLUCONOLACTONASE_LRE-LIKE REGION DOMAIN-CONTAINING PROTEIN-RELATED"/>
    <property type="match status" value="1"/>
</dbReference>
<dbReference type="InterPro" id="IPR011042">
    <property type="entry name" value="6-blade_b-propeller_TolB-like"/>
</dbReference>
<name>A0ABS7RNE0_9ACTN</name>
<dbReference type="InterPro" id="IPR013658">
    <property type="entry name" value="SGL"/>
</dbReference>
<dbReference type="PANTHER" id="PTHR47064">
    <property type="entry name" value="PUTATIVE (AFU_ORTHOLOGUE AFUA_1G08990)-RELATED"/>
    <property type="match status" value="1"/>
</dbReference>
<dbReference type="EMBL" id="JAIEZQ010000003">
    <property type="protein sequence ID" value="MBY9076574.1"/>
    <property type="molecule type" value="Genomic_DNA"/>
</dbReference>
<evidence type="ECO:0000313" key="2">
    <source>
        <dbReference type="EMBL" id="MBY9076574.1"/>
    </source>
</evidence>